<reference evidence="1" key="1">
    <citation type="journal article" date="2021" name="New Phytol.">
        <title>Evolutionary innovations through gain and loss of genes in the ectomycorrhizal Boletales.</title>
        <authorList>
            <person name="Wu G."/>
            <person name="Miyauchi S."/>
            <person name="Morin E."/>
            <person name="Kuo A."/>
            <person name="Drula E."/>
            <person name="Varga T."/>
            <person name="Kohler A."/>
            <person name="Feng B."/>
            <person name="Cao Y."/>
            <person name="Lipzen A."/>
            <person name="Daum C."/>
            <person name="Hundley H."/>
            <person name="Pangilinan J."/>
            <person name="Johnson J."/>
            <person name="Barry K."/>
            <person name="LaButti K."/>
            <person name="Ng V."/>
            <person name="Ahrendt S."/>
            <person name="Min B."/>
            <person name="Choi I.G."/>
            <person name="Park H."/>
            <person name="Plett J.M."/>
            <person name="Magnuson J."/>
            <person name="Spatafora J.W."/>
            <person name="Nagy L.G."/>
            <person name="Henrissat B."/>
            <person name="Grigoriev I.V."/>
            <person name="Yang Z.L."/>
            <person name="Xu J."/>
            <person name="Martin F.M."/>
        </authorList>
    </citation>
    <scope>NUCLEOTIDE SEQUENCE</scope>
    <source>
        <strain evidence="1">ATCC 28755</strain>
    </source>
</reference>
<dbReference type="EMBL" id="MU267736">
    <property type="protein sequence ID" value="KAH7909906.1"/>
    <property type="molecule type" value="Genomic_DNA"/>
</dbReference>
<gene>
    <name evidence="1" type="ORF">BJ138DRAFT_1154179</name>
</gene>
<keyword evidence="2" id="KW-1185">Reference proteome</keyword>
<evidence type="ECO:0000313" key="2">
    <source>
        <dbReference type="Proteomes" id="UP000790377"/>
    </source>
</evidence>
<accession>A0ACB8A8V1</accession>
<protein>
    <submittedName>
        <fullName evidence="1">Uncharacterized protein</fullName>
    </submittedName>
</protein>
<evidence type="ECO:0000313" key="1">
    <source>
        <dbReference type="EMBL" id="KAH7909906.1"/>
    </source>
</evidence>
<organism evidence="1 2">
    <name type="scientific">Hygrophoropsis aurantiaca</name>
    <dbReference type="NCBI Taxonomy" id="72124"/>
    <lineage>
        <taxon>Eukaryota</taxon>
        <taxon>Fungi</taxon>
        <taxon>Dikarya</taxon>
        <taxon>Basidiomycota</taxon>
        <taxon>Agaricomycotina</taxon>
        <taxon>Agaricomycetes</taxon>
        <taxon>Agaricomycetidae</taxon>
        <taxon>Boletales</taxon>
        <taxon>Coniophorineae</taxon>
        <taxon>Hygrophoropsidaceae</taxon>
        <taxon>Hygrophoropsis</taxon>
    </lineage>
</organism>
<sequence length="328" mass="36060">MDDAPSVLVPTINVSVLIGPIELGATVAAFLFGCSVVQGYVYYSTFINDSWVFKALVALVLLLETAQVMSAVSCMWSLTVASYGNPLALAVFPPGADLVILFSCLGGAVVHTFFIYRLTMLSKSRVLPVLCAIFAIITHVCGLIVTGNAFRMTNLVDYESTQFRLITMALVGEAVCDMAITMGLLYHLSGYRRKSGFVRTVRRIDRLILWTLETGLITGLTSILVIVFFLTMRQTFIWTGIYAYFSCIYTNSLLASLNNRLNVPSNRSDRVDELPSSNGLAASPPKTHPVIFNISRTAKNDASNEIDIAQYNLESQESDVKMGGEDRW</sequence>
<name>A0ACB8A8V1_9AGAM</name>
<dbReference type="Proteomes" id="UP000790377">
    <property type="component" value="Unassembled WGS sequence"/>
</dbReference>
<proteinExistence type="predicted"/>
<comment type="caution">
    <text evidence="1">The sequence shown here is derived from an EMBL/GenBank/DDBJ whole genome shotgun (WGS) entry which is preliminary data.</text>
</comment>